<keyword evidence="4 7" id="KW-0479">Metal-binding</keyword>
<feature type="binding site" evidence="7">
    <location>
        <position position="220"/>
    </location>
    <ligand>
        <name>Zn(2+)</name>
        <dbReference type="ChEBI" id="CHEBI:29105"/>
        <label>1</label>
    </ligand>
</feature>
<dbReference type="GO" id="GO:0004177">
    <property type="term" value="F:aminopeptidase activity"/>
    <property type="evidence" value="ECO:0007669"/>
    <property type="project" value="UniProtKB-UniRule"/>
</dbReference>
<comment type="similarity">
    <text evidence="1 6">Belongs to the peptidase M42 family.</text>
</comment>
<evidence type="ECO:0000256" key="6">
    <source>
        <dbReference type="PIRNR" id="PIRNR001123"/>
    </source>
</evidence>
<feature type="binding site" evidence="7">
    <location>
        <position position="168"/>
    </location>
    <ligand>
        <name>Zn(2+)</name>
        <dbReference type="ChEBI" id="CHEBI:29105"/>
        <label>2</label>
    </ligand>
</feature>
<comment type="cofactor">
    <cofactor evidence="7">
        <name>a divalent metal cation</name>
        <dbReference type="ChEBI" id="CHEBI:60240"/>
    </cofactor>
    <text evidence="7">Binds 2 divalent metal cations per subunit.</text>
</comment>
<dbReference type="PANTHER" id="PTHR32481:SF9">
    <property type="entry name" value="ENDOGLUCANASE"/>
    <property type="match status" value="1"/>
</dbReference>
<dbReference type="InterPro" id="IPR051464">
    <property type="entry name" value="Peptidase_M42_aminopept"/>
</dbReference>
<keyword evidence="3" id="KW-0645">Protease</keyword>
<accession>A0A2U3D726</accession>
<evidence type="ECO:0000256" key="7">
    <source>
        <dbReference type="PIRSR" id="PIRSR001123-2"/>
    </source>
</evidence>
<dbReference type="Proteomes" id="UP000245380">
    <property type="component" value="Unassembled WGS sequence"/>
</dbReference>
<feature type="binding site" evidence="7">
    <location>
        <position position="168"/>
    </location>
    <ligand>
        <name>Zn(2+)</name>
        <dbReference type="ChEBI" id="CHEBI:29105"/>
        <label>1</label>
    </ligand>
</feature>
<evidence type="ECO:0000256" key="3">
    <source>
        <dbReference type="ARBA" id="ARBA00022670"/>
    </source>
</evidence>
<feature type="binding site" evidence="7">
    <location>
        <position position="198"/>
    </location>
    <ligand>
        <name>Zn(2+)</name>
        <dbReference type="ChEBI" id="CHEBI:29105"/>
        <label>2</label>
    </ligand>
</feature>
<evidence type="ECO:0008006" key="10">
    <source>
        <dbReference type="Google" id="ProtNLM"/>
    </source>
</evidence>
<dbReference type="Gene3D" id="2.40.30.40">
    <property type="entry name" value="Peptidase M42, domain 2"/>
    <property type="match status" value="1"/>
</dbReference>
<keyword evidence="2" id="KW-0031">Aminopeptidase</keyword>
<sequence length="332" mass="35381">MKDLIRTLTVPSGPSGDEFAIKESILRIVEPHVDEWYEDVLGNLYVIKKARSEISEKTVMIVAHMDEPALSVIDIDEDGFLRIAPLGPLHAASLVGARVVFARTGRRGVVGAEHNVALKDLEFSHLFIDIGAQTQSDAMRDVQIGDAATFAYGFEEVGNQLIVGHALDNRVGCALLIDALQHAQSDYTIVGVFSAQKEVGSRGAKVAGHRIHPTIALVLDISPSGDTPKAERSSLTLGAGVAVKVLDATMVVSKKWSNHLIEAAKNVSASYQIEVAPRTTSDAGAIFLAQSGIPTCGLAIPARYVGTPSQMVSLADVTSAQQVLHNFLSLLS</sequence>
<organism evidence="8 9">
    <name type="scientific">Sulfoacidibacillus thermotolerans</name>
    <name type="common">Acidibacillus sulfuroxidans</name>
    <dbReference type="NCBI Taxonomy" id="1765684"/>
    <lineage>
        <taxon>Bacteria</taxon>
        <taxon>Bacillati</taxon>
        <taxon>Bacillota</taxon>
        <taxon>Bacilli</taxon>
        <taxon>Bacillales</taxon>
        <taxon>Alicyclobacillaceae</taxon>
        <taxon>Sulfoacidibacillus</taxon>
    </lineage>
</organism>
<gene>
    <name evidence="8" type="ORF">BM613_10385</name>
</gene>
<dbReference type="InterPro" id="IPR008007">
    <property type="entry name" value="Peptidase_M42"/>
</dbReference>
<comment type="caution">
    <text evidence="8">The sequence shown here is derived from an EMBL/GenBank/DDBJ whole genome shotgun (WGS) entry which is preliminary data.</text>
</comment>
<dbReference type="RefSeq" id="WP_109431132.1">
    <property type="nucleotide sequence ID" value="NZ_MPDK01000019.1"/>
</dbReference>
<keyword evidence="5" id="KW-0378">Hydrolase</keyword>
<dbReference type="Pfam" id="PF05343">
    <property type="entry name" value="Peptidase_M42"/>
    <property type="match status" value="1"/>
</dbReference>
<dbReference type="SUPFAM" id="SSF101821">
    <property type="entry name" value="Aminopeptidase/glucanase lid domain"/>
    <property type="match status" value="1"/>
</dbReference>
<reference evidence="8 9" key="1">
    <citation type="submission" date="2016-11" db="EMBL/GenBank/DDBJ databases">
        <title>Comparative genomics of Acidibacillus ferroxidans species.</title>
        <authorList>
            <person name="Oliveira G."/>
            <person name="Nunes G."/>
            <person name="Oliveira R."/>
            <person name="Araujo F."/>
            <person name="Salim A."/>
            <person name="Scholte L."/>
            <person name="Morais D."/>
            <person name="Nancucheo I."/>
            <person name="Johnson D.B."/>
            <person name="Grail B."/>
            <person name="Bittencourt J."/>
            <person name="Valadares R."/>
        </authorList>
    </citation>
    <scope>NUCLEOTIDE SEQUENCE [LARGE SCALE GENOMIC DNA]</scope>
    <source>
        <strain evidence="8 9">Y002</strain>
    </source>
</reference>
<feature type="binding site" evidence="7">
    <location>
        <position position="64"/>
    </location>
    <ligand>
        <name>Zn(2+)</name>
        <dbReference type="ChEBI" id="CHEBI:29105"/>
        <label>1</label>
    </ligand>
</feature>
<dbReference type="EMBL" id="MPDK01000019">
    <property type="protein sequence ID" value="PWI57053.1"/>
    <property type="molecule type" value="Genomic_DNA"/>
</dbReference>
<protein>
    <recommendedName>
        <fullName evidence="10">Aminopeptidase</fullName>
    </recommendedName>
</protein>
<dbReference type="PANTHER" id="PTHR32481">
    <property type="entry name" value="AMINOPEPTIDASE"/>
    <property type="match status" value="1"/>
</dbReference>
<dbReference type="SUPFAM" id="SSF53187">
    <property type="entry name" value="Zn-dependent exopeptidases"/>
    <property type="match status" value="1"/>
</dbReference>
<evidence type="ECO:0000256" key="4">
    <source>
        <dbReference type="ARBA" id="ARBA00022723"/>
    </source>
</evidence>
<evidence type="ECO:0000256" key="2">
    <source>
        <dbReference type="ARBA" id="ARBA00022438"/>
    </source>
</evidence>
<evidence type="ECO:0000256" key="5">
    <source>
        <dbReference type="ARBA" id="ARBA00022801"/>
    </source>
</evidence>
<proteinExistence type="inferred from homology"/>
<dbReference type="PIRSF" id="PIRSF001123">
    <property type="entry name" value="PepA_GA"/>
    <property type="match status" value="1"/>
</dbReference>
<evidence type="ECO:0000313" key="8">
    <source>
        <dbReference type="EMBL" id="PWI57053.1"/>
    </source>
</evidence>
<dbReference type="OrthoDB" id="9772053at2"/>
<evidence type="ECO:0000256" key="1">
    <source>
        <dbReference type="ARBA" id="ARBA00006272"/>
    </source>
</evidence>
<evidence type="ECO:0000313" key="9">
    <source>
        <dbReference type="Proteomes" id="UP000245380"/>
    </source>
</evidence>
<dbReference type="GO" id="GO:0006508">
    <property type="term" value="P:proteolysis"/>
    <property type="evidence" value="ECO:0007669"/>
    <property type="project" value="UniProtKB-KW"/>
</dbReference>
<keyword evidence="9" id="KW-1185">Reference proteome</keyword>
<dbReference type="AlphaFoldDB" id="A0A2U3D726"/>
<dbReference type="Gene3D" id="3.40.630.10">
    <property type="entry name" value="Zn peptidases"/>
    <property type="match status" value="1"/>
</dbReference>
<name>A0A2U3D726_SULT2</name>
<dbReference type="GO" id="GO:0046872">
    <property type="term" value="F:metal ion binding"/>
    <property type="evidence" value="ECO:0007669"/>
    <property type="project" value="UniProtKB-UniRule"/>
</dbReference>
<dbReference type="InterPro" id="IPR023367">
    <property type="entry name" value="Peptidase_M42_dom2"/>
</dbReference>